<dbReference type="Proteomes" id="UP000396862">
    <property type="component" value="Unassembled WGS sequence"/>
</dbReference>
<evidence type="ECO:0000313" key="3">
    <source>
        <dbReference type="EMBL" id="PSK82834.1"/>
    </source>
</evidence>
<feature type="signal peptide" evidence="1">
    <location>
        <begin position="1"/>
        <end position="19"/>
    </location>
</feature>
<dbReference type="OrthoDB" id="675330at2"/>
<evidence type="ECO:0000313" key="2">
    <source>
        <dbReference type="EMBL" id="GET21351.1"/>
    </source>
</evidence>
<comment type="caution">
    <text evidence="3">The sequence shown here is derived from an EMBL/GenBank/DDBJ whole genome shotgun (WGS) entry which is preliminary data.</text>
</comment>
<organism evidence="3 4">
    <name type="scientific">Prolixibacter denitrificans</name>
    <dbReference type="NCBI Taxonomy" id="1541063"/>
    <lineage>
        <taxon>Bacteria</taxon>
        <taxon>Pseudomonadati</taxon>
        <taxon>Bacteroidota</taxon>
        <taxon>Bacteroidia</taxon>
        <taxon>Marinilabiliales</taxon>
        <taxon>Prolixibacteraceae</taxon>
        <taxon>Prolixibacter</taxon>
    </lineage>
</organism>
<keyword evidence="1" id="KW-0732">Signal</keyword>
<sequence>MKKLILIAILFLTGPSLFAQHHSKKDFPGWDAIKNQKIAFLTEQLSLTPEEAQNFWPVYNMLEDERAKIWDEKRNLENKFHTDSVNMTEAQFRQMAEKYADIHLREGQMMKEYNDKLLKVLPAKKVVTLYFAERKFMSYLMREYRRKHDKD</sequence>
<accession>A0A2P8CCY6</accession>
<evidence type="ECO:0000313" key="5">
    <source>
        <dbReference type="Proteomes" id="UP000396862"/>
    </source>
</evidence>
<reference evidence="2 5" key="2">
    <citation type="submission" date="2019-10" db="EMBL/GenBank/DDBJ databases">
        <title>Prolixibacter strains distinguished by the presence of nitrate reductase genes were adept at nitrate-dependent anaerobic corrosion of metallic iron and carbon steel.</title>
        <authorList>
            <person name="Iino T."/>
            <person name="Shono N."/>
            <person name="Ito K."/>
            <person name="Nakamura R."/>
            <person name="Sueoka K."/>
            <person name="Harayama S."/>
            <person name="Ohkuma M."/>
        </authorList>
    </citation>
    <scope>NUCLEOTIDE SEQUENCE [LARGE SCALE GENOMIC DNA]</scope>
    <source>
        <strain evidence="2 5">MIC1-1</strain>
    </source>
</reference>
<dbReference type="EMBL" id="PYGC01000005">
    <property type="protein sequence ID" value="PSK82834.1"/>
    <property type="molecule type" value="Genomic_DNA"/>
</dbReference>
<gene>
    <name evidence="3" type="ORF">CLV93_105228</name>
    <name evidence="2" type="ORF">JCM18694_15970</name>
</gene>
<dbReference type="EMBL" id="BLAU01000001">
    <property type="protein sequence ID" value="GET21351.1"/>
    <property type="molecule type" value="Genomic_DNA"/>
</dbReference>
<protein>
    <recommendedName>
        <fullName evidence="6">LTXXQ motif family protein</fullName>
    </recommendedName>
</protein>
<dbReference type="RefSeq" id="WP_106542423.1">
    <property type="nucleotide sequence ID" value="NZ_BLAU01000001.1"/>
</dbReference>
<feature type="chain" id="PRO_5015146963" description="LTXXQ motif family protein" evidence="1">
    <location>
        <begin position="20"/>
        <end position="151"/>
    </location>
</feature>
<dbReference type="AlphaFoldDB" id="A0A2P8CCY6"/>
<proteinExistence type="predicted"/>
<keyword evidence="5" id="KW-1185">Reference proteome</keyword>
<name>A0A2P8CCY6_9BACT</name>
<evidence type="ECO:0000313" key="4">
    <source>
        <dbReference type="Proteomes" id="UP000240621"/>
    </source>
</evidence>
<dbReference type="Proteomes" id="UP000240621">
    <property type="component" value="Unassembled WGS sequence"/>
</dbReference>
<evidence type="ECO:0000256" key="1">
    <source>
        <dbReference type="SAM" id="SignalP"/>
    </source>
</evidence>
<evidence type="ECO:0008006" key="6">
    <source>
        <dbReference type="Google" id="ProtNLM"/>
    </source>
</evidence>
<reference evidence="3 4" key="1">
    <citation type="submission" date="2018-03" db="EMBL/GenBank/DDBJ databases">
        <title>Genomic Encyclopedia of Archaeal and Bacterial Type Strains, Phase II (KMG-II): from individual species to whole genera.</title>
        <authorList>
            <person name="Goeker M."/>
        </authorList>
    </citation>
    <scope>NUCLEOTIDE SEQUENCE [LARGE SCALE GENOMIC DNA]</scope>
    <source>
        <strain evidence="3 4">DSM 27267</strain>
    </source>
</reference>